<dbReference type="Proteomes" id="UP001595829">
    <property type="component" value="Unassembled WGS sequence"/>
</dbReference>
<reference evidence="2" key="1">
    <citation type="journal article" date="2019" name="Int. J. Syst. Evol. Microbiol.">
        <title>The Global Catalogue of Microorganisms (GCM) 10K type strain sequencing project: providing services to taxonomists for standard genome sequencing and annotation.</title>
        <authorList>
            <consortium name="The Broad Institute Genomics Platform"/>
            <consortium name="The Broad Institute Genome Sequencing Center for Infectious Disease"/>
            <person name="Wu L."/>
            <person name="Ma J."/>
        </authorList>
    </citation>
    <scope>NUCLEOTIDE SEQUENCE [LARGE SCALE GENOMIC DNA]</scope>
    <source>
        <strain evidence="2">CGMCC 4.1648</strain>
    </source>
</reference>
<proteinExistence type="predicted"/>
<organism evidence="1 2">
    <name type="scientific">Streptomyces coeruleoprunus</name>
    <dbReference type="NCBI Taxonomy" id="285563"/>
    <lineage>
        <taxon>Bacteria</taxon>
        <taxon>Bacillati</taxon>
        <taxon>Actinomycetota</taxon>
        <taxon>Actinomycetes</taxon>
        <taxon>Kitasatosporales</taxon>
        <taxon>Streptomycetaceae</taxon>
        <taxon>Streptomyces</taxon>
    </lineage>
</organism>
<comment type="caution">
    <text evidence="1">The sequence shown here is derived from an EMBL/GenBank/DDBJ whole genome shotgun (WGS) entry which is preliminary data.</text>
</comment>
<dbReference type="EMBL" id="JBHSJD010000014">
    <property type="protein sequence ID" value="MFC5024440.1"/>
    <property type="molecule type" value="Genomic_DNA"/>
</dbReference>
<sequence length="127" mass="13652">MGVQSERIADSVDELAGWLQAAREWALDADAPKQEREFRAAAYAECINVVRGAFRQVHSALPTRETNDAYAAVIDAPETPETGALWGRAAGTDLASKVLDGLIMALPVDGEDVRSRASLDDPNLSLD</sequence>
<name>A0ABV9XJE0_9ACTN</name>
<evidence type="ECO:0000313" key="2">
    <source>
        <dbReference type="Proteomes" id="UP001595829"/>
    </source>
</evidence>
<dbReference type="RefSeq" id="WP_345686684.1">
    <property type="nucleotide sequence ID" value="NZ_BAABIT010000001.1"/>
</dbReference>
<gene>
    <name evidence="1" type="ORF">ACFPM3_20130</name>
</gene>
<accession>A0ABV9XJE0</accession>
<keyword evidence="2" id="KW-1185">Reference proteome</keyword>
<protein>
    <submittedName>
        <fullName evidence="1">Uncharacterized protein</fullName>
    </submittedName>
</protein>
<evidence type="ECO:0000313" key="1">
    <source>
        <dbReference type="EMBL" id="MFC5024440.1"/>
    </source>
</evidence>